<keyword evidence="2" id="KW-0597">Phosphoprotein</keyword>
<gene>
    <name evidence="4" type="ORF">Cylst_6456</name>
</gene>
<dbReference type="SMART" id="SM01294">
    <property type="entry name" value="PKS_PP_betabranch"/>
    <property type="match status" value="1"/>
</dbReference>
<evidence type="ECO:0000256" key="2">
    <source>
        <dbReference type="ARBA" id="ARBA00022553"/>
    </source>
</evidence>
<protein>
    <submittedName>
        <fullName evidence="4">Acyl carrier protein</fullName>
    </submittedName>
</protein>
<sequence>MVEFLNFQMSNSDLETNNAYHVEASPEKLKTTAEIQAWLVSYLTNVLKINPNEIDVTLPFDCYNMDSASAIGLSGEIEEWLECEFEPTLLYDYPTIEALTKYLANSLSIKQ</sequence>
<dbReference type="GO" id="GO:0031177">
    <property type="term" value="F:phosphopantetheine binding"/>
    <property type="evidence" value="ECO:0007669"/>
    <property type="project" value="InterPro"/>
</dbReference>
<keyword evidence="5" id="KW-1185">Reference proteome</keyword>
<dbReference type="EMBL" id="CP003643">
    <property type="protein sequence ID" value="AFZ28243.1"/>
    <property type="molecule type" value="Genomic_DNA"/>
</dbReference>
<name>K9X6X5_9NOST</name>
<dbReference type="InterPro" id="IPR036736">
    <property type="entry name" value="ACP-like_sf"/>
</dbReference>
<dbReference type="PROSITE" id="PS50075">
    <property type="entry name" value="CARRIER"/>
    <property type="match status" value="1"/>
</dbReference>
<dbReference type="KEGG" id="csg:Cylst_6456"/>
<dbReference type="InterPro" id="IPR009081">
    <property type="entry name" value="PP-bd_ACP"/>
</dbReference>
<evidence type="ECO:0000313" key="4">
    <source>
        <dbReference type="EMBL" id="AFZ28243.1"/>
    </source>
</evidence>
<proteinExistence type="predicted"/>
<dbReference type="RefSeq" id="WP_015328290.1">
    <property type="nucleotide sequence ID" value="NC_020050.1"/>
</dbReference>
<dbReference type="PATRIC" id="fig|56107.3.peg.6922"/>
<keyword evidence="4" id="KW-0614">Plasmid</keyword>
<organism evidence="4 5">
    <name type="scientific">Cylindrospermum stagnale PCC 7417</name>
    <dbReference type="NCBI Taxonomy" id="56107"/>
    <lineage>
        <taxon>Bacteria</taxon>
        <taxon>Bacillati</taxon>
        <taxon>Cyanobacteriota</taxon>
        <taxon>Cyanophyceae</taxon>
        <taxon>Nostocales</taxon>
        <taxon>Nostocaceae</taxon>
        <taxon>Cylindrospermum</taxon>
    </lineage>
</organism>
<keyword evidence="1" id="KW-0596">Phosphopantetheine</keyword>
<dbReference type="HOGENOM" id="CLU_157807_3_0_3"/>
<dbReference type="SUPFAM" id="SSF47336">
    <property type="entry name" value="ACP-like"/>
    <property type="match status" value="1"/>
</dbReference>
<geneLocation type="plasmid" evidence="4 5">
    <name>pCYLST.01</name>
</geneLocation>
<reference evidence="4 5" key="1">
    <citation type="submission" date="2012-06" db="EMBL/GenBank/DDBJ databases">
        <title>Noncontiguous Finished plasmid 1 of genome of Cylindrospermum stagnale PCC 7417.</title>
        <authorList>
            <consortium name="US DOE Joint Genome Institute"/>
            <person name="Gugger M."/>
            <person name="Coursin T."/>
            <person name="Rippka R."/>
            <person name="Tandeau De Marsac N."/>
            <person name="Huntemann M."/>
            <person name="Wei C.-L."/>
            <person name="Han J."/>
            <person name="Detter J.C."/>
            <person name="Han C."/>
            <person name="Tapia R."/>
            <person name="Davenport K."/>
            <person name="Daligault H."/>
            <person name="Erkkila T."/>
            <person name="Gu W."/>
            <person name="Munk A.C.C."/>
            <person name="Teshima H."/>
            <person name="Xu Y."/>
            <person name="Chain P."/>
            <person name="Chen A."/>
            <person name="Krypides N."/>
            <person name="Mavromatis K."/>
            <person name="Markowitz V."/>
            <person name="Szeto E."/>
            <person name="Ivanova N."/>
            <person name="Mikhailova N."/>
            <person name="Ovchinnikova G."/>
            <person name="Pagani I."/>
            <person name="Pati A."/>
            <person name="Goodwin L."/>
            <person name="Peters L."/>
            <person name="Pitluck S."/>
            <person name="Woyke T."/>
            <person name="Kerfeld C."/>
        </authorList>
    </citation>
    <scope>NUCLEOTIDE SEQUENCE [LARGE SCALE GENOMIC DNA]</scope>
    <source>
        <strain evidence="4 5">PCC 7417</strain>
        <plasmid evidence="5">Plasmid pCYLST.01</plasmid>
    </source>
</reference>
<dbReference type="Pfam" id="PF00550">
    <property type="entry name" value="PP-binding"/>
    <property type="match status" value="1"/>
</dbReference>
<accession>K9X6X5</accession>
<evidence type="ECO:0000256" key="1">
    <source>
        <dbReference type="ARBA" id="ARBA00022450"/>
    </source>
</evidence>
<feature type="domain" description="Carrier" evidence="3">
    <location>
        <begin position="30"/>
        <end position="107"/>
    </location>
</feature>
<dbReference type="Proteomes" id="UP000010475">
    <property type="component" value="Plasmid pCYLST.01"/>
</dbReference>
<dbReference type="AlphaFoldDB" id="K9X6X5"/>
<dbReference type="InterPro" id="IPR020806">
    <property type="entry name" value="PKS_PP-bd"/>
</dbReference>
<evidence type="ECO:0000259" key="3">
    <source>
        <dbReference type="PROSITE" id="PS50075"/>
    </source>
</evidence>
<evidence type="ECO:0000313" key="5">
    <source>
        <dbReference type="Proteomes" id="UP000010475"/>
    </source>
</evidence>
<dbReference type="SMART" id="SM00823">
    <property type="entry name" value="PKS_PP"/>
    <property type="match status" value="1"/>
</dbReference>
<dbReference type="Gene3D" id="1.10.1200.10">
    <property type="entry name" value="ACP-like"/>
    <property type="match status" value="1"/>
</dbReference>